<dbReference type="OrthoDB" id="2262686at2759"/>
<sequence>MDSYHPHYNSQPPPLAPHPLTASYHPSQHSYPGMHPYSVPPYSTISNEYMTMPHHQQQMYMTPPQMHPQLMGGAPYYVEEKTCCCCFGYGPPQTPFEAMHRQEMERRRIMAKEEKYRKSQYQKALQQENHRLSLVQSVNASNKNAASVANTNSNTNTTIAAATTAGASNNNAVQ</sequence>
<keyword evidence="3" id="KW-1185">Reference proteome</keyword>
<comment type="caution">
    <text evidence="2">The sequence shown here is derived from an EMBL/GenBank/DDBJ whole genome shotgun (WGS) entry which is preliminary data.</text>
</comment>
<feature type="region of interest" description="Disordered" evidence="1">
    <location>
        <begin position="1"/>
        <end position="27"/>
    </location>
</feature>
<dbReference type="Proteomes" id="UP000650833">
    <property type="component" value="Unassembled WGS sequence"/>
</dbReference>
<evidence type="ECO:0000313" key="3">
    <source>
        <dbReference type="Proteomes" id="UP000650833"/>
    </source>
</evidence>
<gene>
    <name evidence="2" type="ORF">INT46_011686</name>
</gene>
<reference evidence="2" key="1">
    <citation type="submission" date="2020-12" db="EMBL/GenBank/DDBJ databases">
        <title>Metabolic potential, ecology and presence of endohyphal bacteria is reflected in genomic diversity of Mucoromycotina.</title>
        <authorList>
            <person name="Muszewska A."/>
            <person name="Okrasinska A."/>
            <person name="Steczkiewicz K."/>
            <person name="Drgas O."/>
            <person name="Orlowska M."/>
            <person name="Perlinska-Lenart U."/>
            <person name="Aleksandrzak-Piekarczyk T."/>
            <person name="Szatraj K."/>
            <person name="Zielenkiewicz U."/>
            <person name="Pilsyk S."/>
            <person name="Malc E."/>
            <person name="Mieczkowski P."/>
            <person name="Kruszewska J.S."/>
            <person name="Biernat P."/>
            <person name="Pawlowska J."/>
        </authorList>
    </citation>
    <scope>NUCLEOTIDE SEQUENCE</scope>
    <source>
        <strain evidence="2">CBS 226.32</strain>
    </source>
</reference>
<evidence type="ECO:0000256" key="1">
    <source>
        <dbReference type="SAM" id="MobiDB-lite"/>
    </source>
</evidence>
<accession>A0A8H7QIL3</accession>
<evidence type="ECO:0000313" key="2">
    <source>
        <dbReference type="EMBL" id="KAG2192775.1"/>
    </source>
</evidence>
<organism evidence="2 3">
    <name type="scientific">Mucor plumbeus</name>
    <dbReference type="NCBI Taxonomy" id="97098"/>
    <lineage>
        <taxon>Eukaryota</taxon>
        <taxon>Fungi</taxon>
        <taxon>Fungi incertae sedis</taxon>
        <taxon>Mucoromycota</taxon>
        <taxon>Mucoromycotina</taxon>
        <taxon>Mucoromycetes</taxon>
        <taxon>Mucorales</taxon>
        <taxon>Mucorineae</taxon>
        <taxon>Mucoraceae</taxon>
        <taxon>Mucor</taxon>
    </lineage>
</organism>
<protein>
    <submittedName>
        <fullName evidence="2">Uncharacterized protein</fullName>
    </submittedName>
</protein>
<proteinExistence type="predicted"/>
<dbReference type="AlphaFoldDB" id="A0A8H7QIL3"/>
<name>A0A8H7QIL3_9FUNG</name>
<dbReference type="EMBL" id="JAEPRC010000697">
    <property type="protein sequence ID" value="KAG2192775.1"/>
    <property type="molecule type" value="Genomic_DNA"/>
</dbReference>